<evidence type="ECO:0000313" key="2">
    <source>
        <dbReference type="WBParaSite" id="MBELARI_LOCUS17688"/>
    </source>
</evidence>
<protein>
    <submittedName>
        <fullName evidence="2">Uncharacterized protein</fullName>
    </submittedName>
</protein>
<name>A0AAF3J5M0_9BILA</name>
<proteinExistence type="predicted"/>
<organism evidence="1 2">
    <name type="scientific">Mesorhabditis belari</name>
    <dbReference type="NCBI Taxonomy" id="2138241"/>
    <lineage>
        <taxon>Eukaryota</taxon>
        <taxon>Metazoa</taxon>
        <taxon>Ecdysozoa</taxon>
        <taxon>Nematoda</taxon>
        <taxon>Chromadorea</taxon>
        <taxon>Rhabditida</taxon>
        <taxon>Rhabditina</taxon>
        <taxon>Rhabditomorpha</taxon>
        <taxon>Rhabditoidea</taxon>
        <taxon>Rhabditidae</taxon>
        <taxon>Mesorhabditinae</taxon>
        <taxon>Mesorhabditis</taxon>
    </lineage>
</organism>
<dbReference type="AlphaFoldDB" id="A0AAF3J5M0"/>
<sequence>MRIDDNFMKSHTHRLRVQLRDGVLQGVQTNELKEQIDLLQQEIEIFKEEGNNDLEKVLKGDIYKVMCDLNNKVKKDLELCEDGLAKVQQKLKTLLRQWYREVLEVKMTVNGAGVSHIEEETPEPATAQEVHSIVAAECPGLAIDELINADAEKIAREIAKHATEVAEFNKDAEKENNRF</sequence>
<keyword evidence="1" id="KW-1185">Reference proteome</keyword>
<dbReference type="Proteomes" id="UP000887575">
    <property type="component" value="Unassembled WGS sequence"/>
</dbReference>
<accession>A0AAF3J5M0</accession>
<dbReference type="WBParaSite" id="MBELARI_LOCUS17688">
    <property type="protein sequence ID" value="MBELARI_LOCUS17688"/>
    <property type="gene ID" value="MBELARI_LOCUS17688"/>
</dbReference>
<reference evidence="2" key="1">
    <citation type="submission" date="2024-02" db="UniProtKB">
        <authorList>
            <consortium name="WormBaseParasite"/>
        </authorList>
    </citation>
    <scope>IDENTIFICATION</scope>
</reference>
<evidence type="ECO:0000313" key="1">
    <source>
        <dbReference type="Proteomes" id="UP000887575"/>
    </source>
</evidence>